<gene>
    <name evidence="5" type="ORF">SAPIO_CDS5691</name>
</gene>
<dbReference type="Proteomes" id="UP000028545">
    <property type="component" value="Unassembled WGS sequence"/>
</dbReference>
<comment type="similarity">
    <text evidence="1 4">Belongs to the short-chain dehydrogenases/reductases (SDR) family.</text>
</comment>
<dbReference type="HOGENOM" id="CLU_010194_13_0_1"/>
<evidence type="ECO:0000313" key="6">
    <source>
        <dbReference type="Proteomes" id="UP000028545"/>
    </source>
</evidence>
<dbReference type="Gene3D" id="3.40.50.720">
    <property type="entry name" value="NAD(P)-binding Rossmann-like Domain"/>
    <property type="match status" value="1"/>
</dbReference>
<dbReference type="Pfam" id="PF00106">
    <property type="entry name" value="adh_short"/>
    <property type="match status" value="1"/>
</dbReference>
<dbReference type="AlphaFoldDB" id="A0A084G570"/>
<name>A0A084G570_PSEDA</name>
<evidence type="ECO:0000256" key="2">
    <source>
        <dbReference type="ARBA" id="ARBA00022857"/>
    </source>
</evidence>
<evidence type="ECO:0000256" key="4">
    <source>
        <dbReference type="RuleBase" id="RU000363"/>
    </source>
</evidence>
<dbReference type="OMA" id="NIYFRQP"/>
<dbReference type="GO" id="GO:0005737">
    <property type="term" value="C:cytoplasm"/>
    <property type="evidence" value="ECO:0007669"/>
    <property type="project" value="TreeGrafter"/>
</dbReference>
<proteinExistence type="inferred from homology"/>
<dbReference type="GeneID" id="27724763"/>
<dbReference type="PANTHER" id="PTHR44229">
    <property type="entry name" value="15-HYDROXYPROSTAGLANDIN DEHYDROGENASE [NAD(+)]"/>
    <property type="match status" value="1"/>
</dbReference>
<dbReference type="SUPFAM" id="SSF51735">
    <property type="entry name" value="NAD(P)-binding Rossmann-fold domains"/>
    <property type="match status" value="1"/>
</dbReference>
<organism evidence="5 6">
    <name type="scientific">Pseudallescheria apiosperma</name>
    <name type="common">Scedosporium apiospermum</name>
    <dbReference type="NCBI Taxonomy" id="563466"/>
    <lineage>
        <taxon>Eukaryota</taxon>
        <taxon>Fungi</taxon>
        <taxon>Dikarya</taxon>
        <taxon>Ascomycota</taxon>
        <taxon>Pezizomycotina</taxon>
        <taxon>Sordariomycetes</taxon>
        <taxon>Hypocreomycetidae</taxon>
        <taxon>Microascales</taxon>
        <taxon>Microascaceae</taxon>
        <taxon>Scedosporium</taxon>
    </lineage>
</organism>
<dbReference type="RefSeq" id="XP_016642281.1">
    <property type="nucleotide sequence ID" value="XM_016787966.1"/>
</dbReference>
<dbReference type="GO" id="GO:0016616">
    <property type="term" value="F:oxidoreductase activity, acting on the CH-OH group of donors, NAD or NADP as acceptor"/>
    <property type="evidence" value="ECO:0007669"/>
    <property type="project" value="TreeGrafter"/>
</dbReference>
<sequence length="273" mass="29889">MRPKVAVITGAASGIGLALTRDLVSKGWNVAIGDINSQRGEELSAELGSAVCFQRTDVSSWEQLAVLFKKAWMTWGRIDFHAANAGIDDKESLHGSASLSDDDEPSKPDLTVVNVDLLSVFYGVRLATHYFRKNEVKGGKIVVTSSSAGLYALAQLPQYSACKHALVGLTRAMAQPLRAENITINAILPAFVITNLAPGPLNSIWPKEHTTPMSTILRAFNLYLDTDMTGQIGECSLEEIYFRMQPEYANASQKWIVEESGGLWERAYPPSER</sequence>
<dbReference type="OrthoDB" id="37659at2759"/>
<dbReference type="VEuPathDB" id="FungiDB:SAPIO_CDS5691"/>
<protein>
    <submittedName>
        <fullName evidence="5">15-hydroxyprostaglandin dehydrogenase (NAD(+))</fullName>
    </submittedName>
</protein>
<evidence type="ECO:0000313" key="5">
    <source>
        <dbReference type="EMBL" id="KEZ42482.1"/>
    </source>
</evidence>
<dbReference type="KEGG" id="sapo:SAPIO_CDS5691"/>
<dbReference type="EMBL" id="JOWA01000099">
    <property type="protein sequence ID" value="KEZ42482.1"/>
    <property type="molecule type" value="Genomic_DNA"/>
</dbReference>
<evidence type="ECO:0000256" key="1">
    <source>
        <dbReference type="ARBA" id="ARBA00006484"/>
    </source>
</evidence>
<keyword evidence="6" id="KW-1185">Reference proteome</keyword>
<keyword evidence="2" id="KW-0521">NADP</keyword>
<accession>A0A084G570</accession>
<dbReference type="InterPro" id="IPR036291">
    <property type="entry name" value="NAD(P)-bd_dom_sf"/>
</dbReference>
<keyword evidence="3" id="KW-0560">Oxidoreductase</keyword>
<comment type="caution">
    <text evidence="5">The sequence shown here is derived from an EMBL/GenBank/DDBJ whole genome shotgun (WGS) entry which is preliminary data.</text>
</comment>
<reference evidence="5 6" key="1">
    <citation type="journal article" date="2014" name="Genome Announc.">
        <title>Draft genome sequence of the pathogenic fungus Scedosporium apiospermum.</title>
        <authorList>
            <person name="Vandeputte P."/>
            <person name="Ghamrawi S."/>
            <person name="Rechenmann M."/>
            <person name="Iltis A."/>
            <person name="Giraud S."/>
            <person name="Fleury M."/>
            <person name="Thornton C."/>
            <person name="Delhaes L."/>
            <person name="Meyer W."/>
            <person name="Papon N."/>
            <person name="Bouchara J.P."/>
        </authorList>
    </citation>
    <scope>NUCLEOTIDE SEQUENCE [LARGE SCALE GENOMIC DNA]</scope>
    <source>
        <strain evidence="5 6">IHEM 14462</strain>
    </source>
</reference>
<dbReference type="InterPro" id="IPR020904">
    <property type="entry name" value="Sc_DH/Rdtase_CS"/>
</dbReference>
<dbReference type="PANTHER" id="PTHR44229:SF4">
    <property type="entry name" value="15-HYDROXYPROSTAGLANDIN DEHYDROGENASE [NAD(+)]"/>
    <property type="match status" value="1"/>
</dbReference>
<dbReference type="PROSITE" id="PS00061">
    <property type="entry name" value="ADH_SHORT"/>
    <property type="match status" value="1"/>
</dbReference>
<dbReference type="PRINTS" id="PR00080">
    <property type="entry name" value="SDRFAMILY"/>
</dbReference>
<evidence type="ECO:0000256" key="3">
    <source>
        <dbReference type="ARBA" id="ARBA00023002"/>
    </source>
</evidence>
<dbReference type="InterPro" id="IPR002347">
    <property type="entry name" value="SDR_fam"/>
</dbReference>
<dbReference type="PRINTS" id="PR00081">
    <property type="entry name" value="GDHRDH"/>
</dbReference>